<dbReference type="KEGG" id="cbp:EB354_20795"/>
<evidence type="ECO:0000313" key="1">
    <source>
        <dbReference type="EMBL" id="SKC09682.1"/>
    </source>
</evidence>
<dbReference type="SUPFAM" id="SSF74653">
    <property type="entry name" value="TolA/TonB C-terminal domain"/>
    <property type="match status" value="1"/>
</dbReference>
<evidence type="ECO:0000313" key="4">
    <source>
        <dbReference type="Proteomes" id="UP000251937"/>
    </source>
</evidence>
<comment type="caution">
    <text evidence="2">The sequence shown here is derived from an EMBL/GenBank/DDBJ whole genome shotgun (WGS) entry which is preliminary data.</text>
</comment>
<reference evidence="2 4" key="2">
    <citation type="submission" date="2018-06" db="EMBL/GenBank/DDBJ databases">
        <authorList>
            <consortium name="Pathogen Informatics"/>
            <person name="Doyle S."/>
        </authorList>
    </citation>
    <scope>NUCLEOTIDE SEQUENCE [LARGE SCALE GENOMIC DNA]</scope>
    <source>
        <strain evidence="2 4">NCTC11212</strain>
    </source>
</reference>
<dbReference type="Proteomes" id="UP000251937">
    <property type="component" value="Unassembled WGS sequence"/>
</dbReference>
<proteinExistence type="predicted"/>
<dbReference type="EMBL" id="UAVR01000006">
    <property type="protein sequence ID" value="SQA88245.1"/>
    <property type="molecule type" value="Genomic_DNA"/>
</dbReference>
<sequence length="228" mass="25254">MMNNKNSKFAKVKNYLAVPAFAVLAIVFAEKTYAKETSEDSGLNIFQEKKIPLATNSNSEKFVKNEGIGVGFNGVGYNDIKKDTVSPRKNINAKVSEVKTRSEKPDPKTIQDISTAVEGVAADLVPAEYPGGVNELRKKVSKNFNSAIFGESNDLVRSTITFVVDKNGSIRDLKAEGENEKFNNEVLRVTKEANENITWKPATKDGEPVAYRYNLPMAMQFTAYKKTQ</sequence>
<dbReference type="Proteomes" id="UP000190669">
    <property type="component" value="Unassembled WGS sequence"/>
</dbReference>
<accession>A0AAX2IIL2</accession>
<dbReference type="AlphaFoldDB" id="A0AAX2IIL2"/>
<evidence type="ECO:0000313" key="3">
    <source>
        <dbReference type="Proteomes" id="UP000190669"/>
    </source>
</evidence>
<keyword evidence="3" id="KW-1185">Reference proteome</keyword>
<evidence type="ECO:0008006" key="5">
    <source>
        <dbReference type="Google" id="ProtNLM"/>
    </source>
</evidence>
<gene>
    <name evidence="2" type="ORF">NCTC11212_01124</name>
    <name evidence="1" type="ORF">SAMN05421800_13040</name>
</gene>
<protein>
    <recommendedName>
        <fullName evidence="5">TonB C-terminal domain-containing protein</fullName>
    </recommendedName>
</protein>
<dbReference type="RefSeq" id="WP_079467012.1">
    <property type="nucleotide sequence ID" value="NZ_CP033934.1"/>
</dbReference>
<evidence type="ECO:0000313" key="2">
    <source>
        <dbReference type="EMBL" id="SQA88245.1"/>
    </source>
</evidence>
<organism evidence="2 4">
    <name type="scientific">Chryseobacterium balustinum</name>
    <dbReference type="NCBI Taxonomy" id="246"/>
    <lineage>
        <taxon>Bacteria</taxon>
        <taxon>Pseudomonadati</taxon>
        <taxon>Bacteroidota</taxon>
        <taxon>Flavobacteriia</taxon>
        <taxon>Flavobacteriales</taxon>
        <taxon>Weeksellaceae</taxon>
        <taxon>Chryseobacterium group</taxon>
        <taxon>Chryseobacterium</taxon>
    </lineage>
</organism>
<dbReference type="EMBL" id="FUZE01000030">
    <property type="protein sequence ID" value="SKC09682.1"/>
    <property type="molecule type" value="Genomic_DNA"/>
</dbReference>
<name>A0AAX2IIL2_9FLAO</name>
<dbReference type="Gene3D" id="3.30.1150.10">
    <property type="match status" value="1"/>
</dbReference>
<reference evidence="1 3" key="1">
    <citation type="submission" date="2017-02" db="EMBL/GenBank/DDBJ databases">
        <authorList>
            <person name="Varghese N."/>
            <person name="Submissions S."/>
        </authorList>
    </citation>
    <scope>NUCLEOTIDE SEQUENCE [LARGE SCALE GENOMIC DNA]</scope>
    <source>
        <strain evidence="1 3">DSM 16775</strain>
    </source>
</reference>